<comment type="caution">
    <text evidence="11">The sequence shown here is derived from an EMBL/GenBank/DDBJ whole genome shotgun (WGS) entry which is preliminary data.</text>
</comment>
<sequence>MRQRWVDGNRFSLLENGEAFFPRVYEAIAAAQKDIFLETFILFDDKVGRALQQALVAAAERGVEVDMTIDGWGSPDLSEEFISTLTKAGVRVHVFDPAPGIFRRVHLFRRLHRKLIVVDGSIAFIGGINFSADHLADFGPEAKQDYSVEVHGPVVSHMYSFAQAAVKKTRDRRRWFRRREPLAPTAKPQGALAAFVWRDNHRNRNDIERQYRLAIRLAQKRIVIANAYFFPGYRFLKALRHAAKRGVDVSLILQGNPDMPIVQYAASMLYHHLLSAGVKIYEYCDRPLHGKVALVDDEWATVGSSNLDPLSLALNLEANVMIRDREFNAELGKSLDRLMNESCKQLSIKDIEEPTWWRLTRSYFLFHILRRYPSWMGWLPTHAPSLKAAHRSQTTASVEAATQEA</sequence>
<evidence type="ECO:0000256" key="8">
    <source>
        <dbReference type="ARBA" id="ARBA00023264"/>
    </source>
</evidence>
<dbReference type="AlphaFoldDB" id="A0A8J3AVE8"/>
<proteinExistence type="inferred from homology"/>
<feature type="active site" evidence="9">
    <location>
        <position position="291"/>
    </location>
</feature>
<dbReference type="Gene3D" id="3.30.870.10">
    <property type="entry name" value="Endonuclease Chain A"/>
    <property type="match status" value="2"/>
</dbReference>
<evidence type="ECO:0000313" key="11">
    <source>
        <dbReference type="EMBL" id="GGI20750.1"/>
    </source>
</evidence>
<dbReference type="SMART" id="SM00155">
    <property type="entry name" value="PLDc"/>
    <property type="match status" value="2"/>
</dbReference>
<evidence type="ECO:0000256" key="5">
    <source>
        <dbReference type="ARBA" id="ARBA00023098"/>
    </source>
</evidence>
<evidence type="ECO:0000256" key="6">
    <source>
        <dbReference type="ARBA" id="ARBA00023136"/>
    </source>
</evidence>
<feature type="active site" evidence="9">
    <location>
        <position position="289"/>
    </location>
</feature>
<keyword evidence="5 9" id="KW-0443">Lipid metabolism</keyword>
<keyword evidence="4" id="KW-0677">Repeat</keyword>
<keyword evidence="1 9" id="KW-1003">Cell membrane</keyword>
<dbReference type="InterPro" id="IPR030872">
    <property type="entry name" value="Cardiolipin_synth_ClsB"/>
</dbReference>
<comment type="catalytic activity">
    <reaction evidence="9">
        <text>2 a 1,2-diacyl-sn-glycero-3-phospho-(1'-sn-glycerol) = a cardiolipin + glycerol</text>
        <dbReference type="Rhea" id="RHEA:31451"/>
        <dbReference type="ChEBI" id="CHEBI:17754"/>
        <dbReference type="ChEBI" id="CHEBI:62237"/>
        <dbReference type="ChEBI" id="CHEBI:64716"/>
    </reaction>
</comment>
<comment type="similarity">
    <text evidence="9">Belongs to the phospholipase D family. Cardiolipin synthase subfamily. ClsB sub-subfamily.</text>
</comment>
<dbReference type="InterPro" id="IPR001736">
    <property type="entry name" value="PLipase_D/transphosphatidylase"/>
</dbReference>
<dbReference type="CDD" id="cd09159">
    <property type="entry name" value="PLDc_ybhO_like_2"/>
    <property type="match status" value="1"/>
</dbReference>
<feature type="domain" description="PLD phosphodiesterase" evidence="10">
    <location>
        <begin position="284"/>
        <end position="311"/>
    </location>
</feature>
<dbReference type="NCBIfam" id="NF008427">
    <property type="entry name" value="PRK11263.1"/>
    <property type="match status" value="1"/>
</dbReference>
<dbReference type="Proteomes" id="UP000642180">
    <property type="component" value="Unassembled WGS sequence"/>
</dbReference>
<dbReference type="Pfam" id="PF13091">
    <property type="entry name" value="PLDc_2"/>
    <property type="match status" value="2"/>
</dbReference>
<comment type="function">
    <text evidence="9">Catalyzes the phosphatidyl group transfer from one phosphatidylglycerol molecule to another to form cardiolipin (CL) (diphosphatidylglycerol) and glycerol.</text>
</comment>
<keyword evidence="8 9" id="KW-1208">Phospholipid metabolism</keyword>
<evidence type="ECO:0000256" key="1">
    <source>
        <dbReference type="ARBA" id="ARBA00022475"/>
    </source>
</evidence>
<evidence type="ECO:0000256" key="2">
    <source>
        <dbReference type="ARBA" id="ARBA00022516"/>
    </source>
</evidence>
<dbReference type="PIRSF" id="PIRSF000850">
    <property type="entry name" value="Phospholipase_D_PSS"/>
    <property type="match status" value="1"/>
</dbReference>
<dbReference type="PANTHER" id="PTHR21248">
    <property type="entry name" value="CARDIOLIPIN SYNTHASE"/>
    <property type="match status" value="1"/>
</dbReference>
<dbReference type="HAMAP" id="MF_01917">
    <property type="entry name" value="Cardiolipin_synth_ClsB"/>
    <property type="match status" value="1"/>
</dbReference>
<feature type="active site" evidence="9">
    <location>
        <position position="296"/>
    </location>
</feature>
<dbReference type="GO" id="GO:0032049">
    <property type="term" value="P:cardiolipin biosynthetic process"/>
    <property type="evidence" value="ECO:0007669"/>
    <property type="project" value="InterPro"/>
</dbReference>
<protein>
    <recommendedName>
        <fullName evidence="9">Cardiolipin synthase B</fullName>
        <shortName evidence="9">CL synthase</shortName>
        <ecNumber evidence="9">2.7.8.-</ecNumber>
    </recommendedName>
</protein>
<evidence type="ECO:0000256" key="3">
    <source>
        <dbReference type="ARBA" id="ARBA00022679"/>
    </source>
</evidence>
<dbReference type="EMBL" id="BMDI01000002">
    <property type="protein sequence ID" value="GGI20750.1"/>
    <property type="molecule type" value="Genomic_DNA"/>
</dbReference>
<dbReference type="GO" id="GO:0008808">
    <property type="term" value="F:cardiolipin synthase activity"/>
    <property type="evidence" value="ECO:0007669"/>
    <property type="project" value="InterPro"/>
</dbReference>
<dbReference type="PROSITE" id="PS50035">
    <property type="entry name" value="PLD"/>
    <property type="match status" value="2"/>
</dbReference>
<comment type="subcellular location">
    <subcellularLocation>
        <location evidence="9">Cell membrane</location>
        <topology evidence="9">Peripheral membrane protein</topology>
    </subcellularLocation>
</comment>
<evidence type="ECO:0000256" key="9">
    <source>
        <dbReference type="HAMAP-Rule" id="MF_01917"/>
    </source>
</evidence>
<feature type="active site" evidence="9">
    <location>
        <position position="119"/>
    </location>
</feature>
<reference evidence="12" key="1">
    <citation type="journal article" date="2019" name="Int. J. Syst. Evol. Microbiol.">
        <title>The Global Catalogue of Microorganisms (GCM) 10K type strain sequencing project: providing services to taxonomists for standard genome sequencing and annotation.</title>
        <authorList>
            <consortium name="The Broad Institute Genomics Platform"/>
            <consortium name="The Broad Institute Genome Sequencing Center for Infectious Disease"/>
            <person name="Wu L."/>
            <person name="Ma J."/>
        </authorList>
    </citation>
    <scope>NUCLEOTIDE SEQUENCE [LARGE SCALE GENOMIC DNA]</scope>
    <source>
        <strain evidence="12">CCM 2767</strain>
    </source>
</reference>
<dbReference type="InterPro" id="IPR025202">
    <property type="entry name" value="PLD-like_dom"/>
</dbReference>
<dbReference type="SUPFAM" id="SSF56024">
    <property type="entry name" value="Phospholipase D/nuclease"/>
    <property type="match status" value="2"/>
</dbReference>
<keyword evidence="2 9" id="KW-0444">Lipid biosynthesis</keyword>
<evidence type="ECO:0000313" key="12">
    <source>
        <dbReference type="Proteomes" id="UP000642180"/>
    </source>
</evidence>
<keyword evidence="7 9" id="KW-0594">Phospholipid biosynthesis</keyword>
<evidence type="ECO:0000256" key="4">
    <source>
        <dbReference type="ARBA" id="ARBA00022737"/>
    </source>
</evidence>
<feature type="active site" evidence="9">
    <location>
        <position position="114"/>
    </location>
</feature>
<name>A0A8J3AVE8_9BURK</name>
<dbReference type="EC" id="2.7.8.-" evidence="9"/>
<dbReference type="CDD" id="cd09110">
    <property type="entry name" value="PLDc_CLS_1"/>
    <property type="match status" value="1"/>
</dbReference>
<feature type="active site" evidence="9">
    <location>
        <position position="112"/>
    </location>
</feature>
<organism evidence="11 12">
    <name type="scientific">Oxalicibacterium faecigallinarum</name>
    <dbReference type="NCBI Taxonomy" id="573741"/>
    <lineage>
        <taxon>Bacteria</taxon>
        <taxon>Pseudomonadati</taxon>
        <taxon>Pseudomonadota</taxon>
        <taxon>Betaproteobacteria</taxon>
        <taxon>Burkholderiales</taxon>
        <taxon>Oxalobacteraceae</taxon>
        <taxon>Oxalicibacterium</taxon>
    </lineage>
</organism>
<keyword evidence="6 9" id="KW-0472">Membrane</keyword>
<gene>
    <name evidence="9 11" type="primary">clsB</name>
    <name evidence="11" type="ORF">GCM10008066_25590</name>
</gene>
<feature type="domain" description="PLD phosphodiesterase" evidence="10">
    <location>
        <begin position="107"/>
        <end position="134"/>
    </location>
</feature>
<dbReference type="RefSeq" id="WP_229726394.1">
    <property type="nucleotide sequence ID" value="NZ_BMDI01000002.1"/>
</dbReference>
<accession>A0A8J3AVE8</accession>
<dbReference type="PANTHER" id="PTHR21248:SF23">
    <property type="entry name" value="CARDIOLIPIN SYNTHASE B"/>
    <property type="match status" value="1"/>
</dbReference>
<keyword evidence="12" id="KW-1185">Reference proteome</keyword>
<evidence type="ECO:0000259" key="10">
    <source>
        <dbReference type="PROSITE" id="PS50035"/>
    </source>
</evidence>
<keyword evidence="3 9" id="KW-0808">Transferase</keyword>
<evidence type="ECO:0000256" key="7">
    <source>
        <dbReference type="ARBA" id="ARBA00023209"/>
    </source>
</evidence>
<dbReference type="GO" id="GO:0005886">
    <property type="term" value="C:plasma membrane"/>
    <property type="evidence" value="ECO:0007669"/>
    <property type="project" value="UniProtKB-SubCell"/>
</dbReference>